<protein>
    <submittedName>
        <fullName evidence="2">Uncharacterized protein</fullName>
    </submittedName>
</protein>
<sequence>MEEENKNPLEENIKKPRKPGSGGKRVGAGRRTQRETESLIAKLSPYQDEVIEVLLELCRKKDVQAVKLYLAYLNGNPTTTTNSTVTANVTSIDLREIITFSEPESEDDSDDVES</sequence>
<proteinExistence type="predicted"/>
<name>A0ABV8ZE44_9FLAO</name>
<evidence type="ECO:0000313" key="3">
    <source>
        <dbReference type="Proteomes" id="UP001596003"/>
    </source>
</evidence>
<comment type="caution">
    <text evidence="2">The sequence shown here is derived from an EMBL/GenBank/DDBJ whole genome shotgun (WGS) entry which is preliminary data.</text>
</comment>
<keyword evidence="3" id="KW-1185">Reference proteome</keyword>
<accession>A0ABV8ZE44</accession>
<feature type="compositionally biased region" description="Basic and acidic residues" evidence="1">
    <location>
        <begin position="1"/>
        <end position="14"/>
    </location>
</feature>
<dbReference type="RefSeq" id="WP_379797370.1">
    <property type="nucleotide sequence ID" value="NZ_JBHSFY010000005.1"/>
</dbReference>
<reference evidence="3" key="1">
    <citation type="journal article" date="2019" name="Int. J. Syst. Evol. Microbiol.">
        <title>The Global Catalogue of Microorganisms (GCM) 10K type strain sequencing project: providing services to taxonomists for standard genome sequencing and annotation.</title>
        <authorList>
            <consortium name="The Broad Institute Genomics Platform"/>
            <consortium name="The Broad Institute Genome Sequencing Center for Infectious Disease"/>
            <person name="Wu L."/>
            <person name="Ma J."/>
        </authorList>
    </citation>
    <scope>NUCLEOTIDE SEQUENCE [LARGE SCALE GENOMIC DNA]</scope>
    <source>
        <strain evidence="3">NBRC 103627</strain>
    </source>
</reference>
<dbReference type="EMBL" id="JBHSFY010000005">
    <property type="protein sequence ID" value="MFC4477400.1"/>
    <property type="molecule type" value="Genomic_DNA"/>
</dbReference>
<dbReference type="Proteomes" id="UP001596003">
    <property type="component" value="Unassembled WGS sequence"/>
</dbReference>
<evidence type="ECO:0000313" key="2">
    <source>
        <dbReference type="EMBL" id="MFC4477400.1"/>
    </source>
</evidence>
<evidence type="ECO:0000256" key="1">
    <source>
        <dbReference type="SAM" id="MobiDB-lite"/>
    </source>
</evidence>
<organism evidence="2 3">
    <name type="scientific">Flavobacterium chungangensis</name>
    <dbReference type="NCBI Taxonomy" id="2708132"/>
    <lineage>
        <taxon>Bacteria</taxon>
        <taxon>Pseudomonadati</taxon>
        <taxon>Bacteroidota</taxon>
        <taxon>Flavobacteriia</taxon>
        <taxon>Flavobacteriales</taxon>
        <taxon>Flavobacteriaceae</taxon>
        <taxon>Flavobacterium</taxon>
    </lineage>
</organism>
<gene>
    <name evidence="2" type="ORF">ACFO3N_10040</name>
</gene>
<feature type="region of interest" description="Disordered" evidence="1">
    <location>
        <begin position="1"/>
        <end position="37"/>
    </location>
</feature>